<keyword evidence="6 15" id="KW-0460">Magnesium</keyword>
<dbReference type="GO" id="GO:0004160">
    <property type="term" value="F:dihydroxy-acid dehydratase activity"/>
    <property type="evidence" value="ECO:0007669"/>
    <property type="project" value="UniProtKB-UniRule"/>
</dbReference>
<feature type="region of interest" description="Disordered" evidence="16">
    <location>
        <begin position="1"/>
        <end position="25"/>
    </location>
</feature>
<dbReference type="EMBL" id="REFZ01000015">
    <property type="protein sequence ID" value="RQG98495.1"/>
    <property type="molecule type" value="Genomic_DNA"/>
</dbReference>
<dbReference type="SUPFAM" id="SSF143975">
    <property type="entry name" value="IlvD/EDD N-terminal domain-like"/>
    <property type="match status" value="1"/>
</dbReference>
<feature type="binding site" evidence="15">
    <location>
        <position position="133"/>
    </location>
    <ligand>
        <name>Mg(2+)</name>
        <dbReference type="ChEBI" id="CHEBI:18420"/>
    </ligand>
</feature>
<evidence type="ECO:0000256" key="13">
    <source>
        <dbReference type="ARBA" id="ARBA00029437"/>
    </source>
</evidence>
<dbReference type="PROSITE" id="PS00887">
    <property type="entry name" value="ILVD_EDD_2"/>
    <property type="match status" value="1"/>
</dbReference>
<protein>
    <recommendedName>
        <fullName evidence="14 15">Dihydroxy-acid dehydratase</fullName>
        <shortName evidence="15">DAD</shortName>
        <ecNumber evidence="14 15">4.2.1.9</ecNumber>
    </recommendedName>
</protein>
<evidence type="ECO:0000256" key="1">
    <source>
        <dbReference type="ARBA" id="ARBA00001946"/>
    </source>
</evidence>
<dbReference type="PANTHER" id="PTHR21000">
    <property type="entry name" value="DIHYDROXY-ACID DEHYDRATASE DAD"/>
    <property type="match status" value="1"/>
</dbReference>
<evidence type="ECO:0000256" key="10">
    <source>
        <dbReference type="ARBA" id="ARBA00023304"/>
    </source>
</evidence>
<evidence type="ECO:0000256" key="6">
    <source>
        <dbReference type="ARBA" id="ARBA00022842"/>
    </source>
</evidence>
<evidence type="ECO:0000313" key="19">
    <source>
        <dbReference type="EMBL" id="RQG98495.1"/>
    </source>
</evidence>
<keyword evidence="20" id="KW-1185">Reference proteome</keyword>
<dbReference type="PROSITE" id="PS00886">
    <property type="entry name" value="ILVD_EDD_1"/>
    <property type="match status" value="1"/>
</dbReference>
<feature type="compositionally biased region" description="Basic and acidic residues" evidence="16">
    <location>
        <begin position="7"/>
        <end position="16"/>
    </location>
</feature>
<keyword evidence="4 15" id="KW-0001">2Fe-2S</keyword>
<keyword evidence="5 15" id="KW-0479">Metal-binding</keyword>
<dbReference type="InterPro" id="IPR037237">
    <property type="entry name" value="IlvD/EDD_N"/>
</dbReference>
<dbReference type="EC" id="4.2.1.9" evidence="14 15"/>
<evidence type="ECO:0000256" key="15">
    <source>
        <dbReference type="HAMAP-Rule" id="MF_00012"/>
    </source>
</evidence>
<keyword evidence="9 15" id="KW-0456">Lyase</keyword>
<comment type="caution">
    <text evidence="19">The sequence shown here is derived from an EMBL/GenBank/DDBJ whole genome shotgun (WGS) entry which is preliminary data.</text>
</comment>
<comment type="catalytic activity">
    <reaction evidence="15">
        <text>(2R,3R)-2,3-dihydroxy-3-methylpentanoate = (S)-3-methyl-2-oxopentanoate + H2O</text>
        <dbReference type="Rhea" id="RHEA:27694"/>
        <dbReference type="ChEBI" id="CHEBI:15377"/>
        <dbReference type="ChEBI" id="CHEBI:35146"/>
        <dbReference type="ChEBI" id="CHEBI:49258"/>
        <dbReference type="EC" id="4.2.1.9"/>
    </reaction>
</comment>
<dbReference type="Gene3D" id="3.50.30.80">
    <property type="entry name" value="IlvD/EDD C-terminal domain-like"/>
    <property type="match status" value="1"/>
</dbReference>
<evidence type="ECO:0000256" key="2">
    <source>
        <dbReference type="ARBA" id="ARBA00006486"/>
    </source>
</evidence>
<name>A0A3N6PJ69_NATCH</name>
<dbReference type="OrthoDB" id="8674at2157"/>
<feature type="binding site" description="via carbamate group" evidence="15">
    <location>
        <position position="134"/>
    </location>
    <ligand>
        <name>Mg(2+)</name>
        <dbReference type="ChEBI" id="CHEBI:18420"/>
    </ligand>
</feature>
<dbReference type="NCBIfam" id="TIGR00110">
    <property type="entry name" value="ilvD"/>
    <property type="match status" value="1"/>
</dbReference>
<dbReference type="FunFam" id="3.50.30.80:FF:000001">
    <property type="entry name" value="Dihydroxy-acid dehydratase"/>
    <property type="match status" value="1"/>
</dbReference>
<evidence type="ECO:0000256" key="4">
    <source>
        <dbReference type="ARBA" id="ARBA00022714"/>
    </source>
</evidence>
<comment type="function">
    <text evidence="15">Functions in the biosynthesis of branched-chain amino acids. Catalyzes the dehydration of (2R,3R)-2,3-dihydroxy-3-methylpentanoate (2,3-dihydroxy-3-methylvalerate) into 2-oxo-3-methylpentanoate (2-oxo-3-methylvalerate) and of (2R)-2,3-dihydroxy-3-methylbutanoate (2,3-dihydroxyisovalerate) into 2-oxo-3-methylbutanoate (2-oxoisovalerate), the penultimate precursor to L-isoleucine and L-valine, respectively.</text>
</comment>
<dbReference type="Pfam" id="PF24877">
    <property type="entry name" value="ILV_EDD_C"/>
    <property type="match status" value="1"/>
</dbReference>
<keyword evidence="8 15" id="KW-0411">Iron-sulfur</keyword>
<dbReference type="InterPro" id="IPR020558">
    <property type="entry name" value="DiOHA_6PGluconate_deHydtase_CS"/>
</dbReference>
<proteinExistence type="inferred from homology"/>
<evidence type="ECO:0000259" key="17">
    <source>
        <dbReference type="Pfam" id="PF00920"/>
    </source>
</evidence>
<dbReference type="GO" id="GO:0009097">
    <property type="term" value="P:isoleucine biosynthetic process"/>
    <property type="evidence" value="ECO:0007669"/>
    <property type="project" value="UniProtKB-UniRule"/>
</dbReference>
<feature type="binding site" evidence="15">
    <location>
        <position position="462"/>
    </location>
    <ligand>
        <name>Mg(2+)</name>
        <dbReference type="ChEBI" id="CHEBI:18420"/>
    </ligand>
</feature>
<evidence type="ECO:0000256" key="12">
    <source>
        <dbReference type="ARBA" id="ARBA00029436"/>
    </source>
</evidence>
<comment type="pathway">
    <text evidence="13 15">Amino-acid biosynthesis; L-isoleucine biosynthesis; L-isoleucine from 2-oxobutanoate: step 3/4.</text>
</comment>
<feature type="modified residue" description="N6-carboxylysine" evidence="15">
    <location>
        <position position="134"/>
    </location>
</feature>
<evidence type="ECO:0000256" key="9">
    <source>
        <dbReference type="ARBA" id="ARBA00023239"/>
    </source>
</evidence>
<evidence type="ECO:0000256" key="3">
    <source>
        <dbReference type="ARBA" id="ARBA00022605"/>
    </source>
</evidence>
<feature type="active site" description="Proton acceptor" evidence="15">
    <location>
        <position position="488"/>
    </location>
</feature>
<dbReference type="InterPro" id="IPR004404">
    <property type="entry name" value="DihydroxyA_deHydtase"/>
</dbReference>
<organism evidence="19 20">
    <name type="scientific">Natrarchaeobius chitinivorans</name>
    <dbReference type="NCBI Taxonomy" id="1679083"/>
    <lineage>
        <taxon>Archaea</taxon>
        <taxon>Methanobacteriati</taxon>
        <taxon>Methanobacteriota</taxon>
        <taxon>Stenosarchaea group</taxon>
        <taxon>Halobacteria</taxon>
        <taxon>Halobacteriales</taxon>
        <taxon>Natrialbaceae</taxon>
        <taxon>Natrarchaeobius</taxon>
    </lineage>
</organism>
<feature type="domain" description="Dihydroxy-acid/6-phosphogluconate dehydratase N-terminal" evidence="17">
    <location>
        <begin position="45"/>
        <end position="360"/>
    </location>
</feature>
<dbReference type="HAMAP" id="MF_00012">
    <property type="entry name" value="IlvD"/>
    <property type="match status" value="1"/>
</dbReference>
<comment type="pathway">
    <text evidence="12 15">Amino-acid biosynthesis; L-valine biosynthesis; L-valine from pyruvate: step 3/4.</text>
</comment>
<dbReference type="GO" id="GO:0009099">
    <property type="term" value="P:L-valine biosynthetic process"/>
    <property type="evidence" value="ECO:0007669"/>
    <property type="project" value="UniProtKB-UniRule"/>
</dbReference>
<evidence type="ECO:0000256" key="11">
    <source>
        <dbReference type="ARBA" id="ARBA00029304"/>
    </source>
</evidence>
<sequence>MSSDEFDYGKDERLPSRDVTQGAEKAPHRAMFRAMGFDDDDLSSPMIGVANPAADITPCNVHLDDVATSAIEGTDEAGGMPIEFGTITISDAISMGTEGMKASLISRELIADSVELVSFGERMDGLVTVAGCDKNLPGMMMAAIRTDLPSVFLYGGSIMPGEHEGRDVTIVNVFEGVGSYGTGEMDADELDELERNACPGAGSCGGMFTANTMASISEALGLAPLGSASPPAEDHERYAVARRAGELAVEVIEADRRPSDILTRESFENAIALQTAVGGSTNGVLHLLALAREAGIDLEIENFDDVSRRTPKIADLAPGGSRVMNDLHEVGGVPVVIRRLLEADRFHGDAMTVTGRTIAEELAFLEDEHGLPVDDEIDADFLYSVDEPKEEEGAIKILTGNLAPDGAVLKVTGDDEFYHRGPARIFEDEEAAMAYVQEGHIESGDVIVIRNEGPKGGPGMREMLGVTAAVVGAGHEDDVALITDGRFSGGTRGPMIGHVAPEAFVGGPIGLLEDGDEITVDIPERTLSVDVSDGELESRREKWDQPEPAYEGGVLAKFGRDFASASDGAVTNPGVDRRD</sequence>
<dbReference type="Proteomes" id="UP000281431">
    <property type="component" value="Unassembled WGS sequence"/>
</dbReference>
<feature type="binding site" evidence="15">
    <location>
        <position position="91"/>
    </location>
    <ligand>
        <name>Mg(2+)</name>
        <dbReference type="ChEBI" id="CHEBI:18420"/>
    </ligand>
</feature>
<comment type="caution">
    <text evidence="15">Lacks conserved residue(s) required for the propagation of feature annotation.</text>
</comment>
<accession>A0A3N6PJ69</accession>
<dbReference type="SUPFAM" id="SSF52016">
    <property type="entry name" value="LeuD/IlvD-like"/>
    <property type="match status" value="1"/>
</dbReference>
<evidence type="ECO:0000256" key="7">
    <source>
        <dbReference type="ARBA" id="ARBA00023004"/>
    </source>
</evidence>
<dbReference type="AlphaFoldDB" id="A0A3N6PJ69"/>
<keyword evidence="7 15" id="KW-0408">Iron</keyword>
<evidence type="ECO:0000313" key="20">
    <source>
        <dbReference type="Proteomes" id="UP000281431"/>
    </source>
</evidence>
<dbReference type="InterPro" id="IPR000581">
    <property type="entry name" value="ILV_EDD_N"/>
</dbReference>
<comment type="similarity">
    <text evidence="2 15">Belongs to the IlvD/Edd family.</text>
</comment>
<evidence type="ECO:0000259" key="18">
    <source>
        <dbReference type="Pfam" id="PF24877"/>
    </source>
</evidence>
<feature type="domain" description="Dihydroxy-acid/6-phosphogluconate dehydratase C-terminal" evidence="18">
    <location>
        <begin position="382"/>
        <end position="569"/>
    </location>
</feature>
<dbReference type="InterPro" id="IPR042096">
    <property type="entry name" value="Dihydro-acid_dehy_C"/>
</dbReference>
<comment type="cofactor">
    <cofactor evidence="1 15">
        <name>Mg(2+)</name>
        <dbReference type="ChEBI" id="CHEBI:18420"/>
    </cofactor>
</comment>
<evidence type="ECO:0000256" key="16">
    <source>
        <dbReference type="SAM" id="MobiDB-lite"/>
    </source>
</evidence>
<comment type="subunit">
    <text evidence="15">Homodimer.</text>
</comment>
<evidence type="ECO:0000256" key="5">
    <source>
        <dbReference type="ARBA" id="ARBA00022723"/>
    </source>
</evidence>
<keyword evidence="10 15" id="KW-0100">Branched-chain amino acid biosynthesis</keyword>
<dbReference type="UniPathway" id="UPA00047">
    <property type="reaction ID" value="UER00057"/>
</dbReference>
<comment type="catalytic activity">
    <reaction evidence="11">
        <text>(2R)-2,3-dihydroxy-3-methylbutanoate = 3-methyl-2-oxobutanoate + H2O</text>
        <dbReference type="Rhea" id="RHEA:24809"/>
        <dbReference type="ChEBI" id="CHEBI:11851"/>
        <dbReference type="ChEBI" id="CHEBI:15377"/>
        <dbReference type="ChEBI" id="CHEBI:49072"/>
        <dbReference type="EC" id="4.2.1.9"/>
    </reaction>
    <physiologicalReaction direction="left-to-right" evidence="11">
        <dbReference type="Rhea" id="RHEA:24810"/>
    </physiologicalReaction>
</comment>
<dbReference type="InterPro" id="IPR050165">
    <property type="entry name" value="DHAD_IlvD/Edd"/>
</dbReference>
<evidence type="ECO:0000256" key="8">
    <source>
        <dbReference type="ARBA" id="ARBA00023014"/>
    </source>
</evidence>
<dbReference type="InterPro" id="IPR056740">
    <property type="entry name" value="ILV_EDD_C"/>
</dbReference>
<evidence type="ECO:0000256" key="14">
    <source>
        <dbReference type="ARBA" id="ARBA00029490"/>
    </source>
</evidence>
<keyword evidence="3 15" id="KW-0028">Amino-acid biosynthesis</keyword>
<dbReference type="GO" id="GO:0051537">
    <property type="term" value="F:2 iron, 2 sulfur cluster binding"/>
    <property type="evidence" value="ECO:0007669"/>
    <property type="project" value="UniProtKB-UniRule"/>
</dbReference>
<dbReference type="Pfam" id="PF00920">
    <property type="entry name" value="ILVD_EDD_N"/>
    <property type="match status" value="1"/>
</dbReference>
<dbReference type="GO" id="GO:0000287">
    <property type="term" value="F:magnesium ion binding"/>
    <property type="evidence" value="ECO:0007669"/>
    <property type="project" value="UniProtKB-UniRule"/>
</dbReference>
<feature type="binding site" evidence="15">
    <location>
        <position position="59"/>
    </location>
    <ligand>
        <name>[2Fe-2S] cluster</name>
        <dbReference type="ChEBI" id="CHEBI:190135"/>
    </ligand>
</feature>
<dbReference type="PANTHER" id="PTHR21000:SF5">
    <property type="entry name" value="DIHYDROXY-ACID DEHYDRATASE, MITOCHONDRIAL"/>
    <property type="match status" value="1"/>
</dbReference>
<reference evidence="19 20" key="1">
    <citation type="submission" date="2018-10" db="EMBL/GenBank/DDBJ databases">
        <title>Natrarchaeobius chitinivorans gen. nov., sp. nov., and Natrarchaeobius haloalkaliphilus sp. nov., alkaliphilic, chitin-utilizing haloarchaea from hypersaline alkaline lakes.</title>
        <authorList>
            <person name="Sorokin D.Y."/>
            <person name="Elcheninov A.G."/>
            <person name="Kostrikina N.A."/>
            <person name="Bale N.J."/>
            <person name="Sinninghe Damste J.S."/>
            <person name="Khijniak T.V."/>
            <person name="Kublanov I.V."/>
            <person name="Toshchakov S.V."/>
        </authorList>
    </citation>
    <scope>NUCLEOTIDE SEQUENCE [LARGE SCALE GENOMIC DNA]</scope>
    <source>
        <strain evidence="19 20">AArcht7</strain>
    </source>
</reference>
<gene>
    <name evidence="15 19" type="primary">ilvD</name>
    <name evidence="19" type="ORF">EA472_17790</name>
</gene>
<comment type="cofactor">
    <cofactor evidence="15">
        <name>[2Fe-2S] cluster</name>
        <dbReference type="ChEBI" id="CHEBI:190135"/>
    </cofactor>
    <text evidence="15">Binds 1 [2Fe-2S] cluster per subunit. This cluster acts as a Lewis acid cofactor.</text>
</comment>
<dbReference type="UniPathway" id="UPA00049">
    <property type="reaction ID" value="UER00061"/>
</dbReference>
<dbReference type="NCBIfam" id="NF002068">
    <property type="entry name" value="PRK00911.1"/>
    <property type="match status" value="1"/>
</dbReference>